<evidence type="ECO:0000313" key="7">
    <source>
        <dbReference type="EMBL" id="OCK79352.1"/>
    </source>
</evidence>
<proteinExistence type="inferred from homology"/>
<keyword evidence="4" id="KW-0698">rRNA processing</keyword>
<dbReference type="AlphaFoldDB" id="A0A8E2JEE8"/>
<organism evidence="7 8">
    <name type="scientific">Lepidopterella palustris CBS 459.81</name>
    <dbReference type="NCBI Taxonomy" id="1314670"/>
    <lineage>
        <taxon>Eukaryota</taxon>
        <taxon>Fungi</taxon>
        <taxon>Dikarya</taxon>
        <taxon>Ascomycota</taxon>
        <taxon>Pezizomycotina</taxon>
        <taxon>Dothideomycetes</taxon>
        <taxon>Pleosporomycetidae</taxon>
        <taxon>Mytilinidiales</taxon>
        <taxon>Argynnaceae</taxon>
        <taxon>Lepidopterella</taxon>
    </lineage>
</organism>
<keyword evidence="5" id="KW-0539">Nucleus</keyword>
<dbReference type="GO" id="GO:0032040">
    <property type="term" value="C:small-subunit processome"/>
    <property type="evidence" value="ECO:0007669"/>
    <property type="project" value="UniProtKB-UniRule"/>
</dbReference>
<dbReference type="EMBL" id="KV745010">
    <property type="protein sequence ID" value="OCK79352.1"/>
    <property type="molecule type" value="Genomic_DNA"/>
</dbReference>
<dbReference type="Proteomes" id="UP000250266">
    <property type="component" value="Unassembled WGS sequence"/>
</dbReference>
<accession>A0A8E2JEE8</accession>
<protein>
    <submittedName>
        <fullName evidence="7">U3 small nucleolar RNA-associated protein 11</fullName>
    </submittedName>
</protein>
<feature type="compositionally biased region" description="Basic residues" evidence="6">
    <location>
        <begin position="258"/>
        <end position="267"/>
    </location>
</feature>
<dbReference type="OrthoDB" id="29058at2759"/>
<feature type="region of interest" description="Disordered" evidence="6">
    <location>
        <begin position="246"/>
        <end position="267"/>
    </location>
</feature>
<dbReference type="Pfam" id="PF03998">
    <property type="entry name" value="Utp11"/>
    <property type="match status" value="1"/>
</dbReference>
<dbReference type="InterPro" id="IPR007144">
    <property type="entry name" value="SSU_processome_Utp11"/>
</dbReference>
<feature type="compositionally biased region" description="Basic and acidic residues" evidence="6">
    <location>
        <begin position="15"/>
        <end position="26"/>
    </location>
</feature>
<gene>
    <name evidence="7" type="ORF">K432DRAFT_300066</name>
</gene>
<dbReference type="PANTHER" id="PTHR12838">
    <property type="entry name" value="U3 SMALL NUCLEOLAR RNA-ASSOCIATED PROTEIN 11"/>
    <property type="match status" value="1"/>
</dbReference>
<dbReference type="GO" id="GO:0006364">
    <property type="term" value="P:rRNA processing"/>
    <property type="evidence" value="ECO:0007669"/>
    <property type="project" value="UniProtKB-UniRule"/>
</dbReference>
<comment type="function">
    <text evidence="1">Involved in nucleolar processing of pre-18S ribosomal RNA.</text>
</comment>
<evidence type="ECO:0000256" key="5">
    <source>
        <dbReference type="ARBA" id="ARBA00023242"/>
    </source>
</evidence>
<evidence type="ECO:0000256" key="6">
    <source>
        <dbReference type="SAM" id="MobiDB-lite"/>
    </source>
</evidence>
<evidence type="ECO:0000256" key="4">
    <source>
        <dbReference type="ARBA" id="ARBA00022552"/>
    </source>
</evidence>
<evidence type="ECO:0000256" key="3">
    <source>
        <dbReference type="ARBA" id="ARBA00008105"/>
    </source>
</evidence>
<reference evidence="7 8" key="1">
    <citation type="journal article" date="2016" name="Nat. Commun.">
        <title>Ectomycorrhizal ecology is imprinted in the genome of the dominant symbiotic fungus Cenococcum geophilum.</title>
        <authorList>
            <consortium name="DOE Joint Genome Institute"/>
            <person name="Peter M."/>
            <person name="Kohler A."/>
            <person name="Ohm R.A."/>
            <person name="Kuo A."/>
            <person name="Krutzmann J."/>
            <person name="Morin E."/>
            <person name="Arend M."/>
            <person name="Barry K.W."/>
            <person name="Binder M."/>
            <person name="Choi C."/>
            <person name="Clum A."/>
            <person name="Copeland A."/>
            <person name="Grisel N."/>
            <person name="Haridas S."/>
            <person name="Kipfer T."/>
            <person name="LaButti K."/>
            <person name="Lindquist E."/>
            <person name="Lipzen A."/>
            <person name="Maire R."/>
            <person name="Meier B."/>
            <person name="Mihaltcheva S."/>
            <person name="Molinier V."/>
            <person name="Murat C."/>
            <person name="Poggeler S."/>
            <person name="Quandt C.A."/>
            <person name="Sperisen C."/>
            <person name="Tritt A."/>
            <person name="Tisserant E."/>
            <person name="Crous P.W."/>
            <person name="Henrissat B."/>
            <person name="Nehls U."/>
            <person name="Egli S."/>
            <person name="Spatafora J.W."/>
            <person name="Grigoriev I.V."/>
            <person name="Martin F.M."/>
        </authorList>
    </citation>
    <scope>NUCLEOTIDE SEQUENCE [LARGE SCALE GENOMIC DNA]</scope>
    <source>
        <strain evidence="7 8">CBS 459.81</strain>
    </source>
</reference>
<evidence type="ECO:0000256" key="2">
    <source>
        <dbReference type="ARBA" id="ARBA00004604"/>
    </source>
</evidence>
<evidence type="ECO:0000256" key="1">
    <source>
        <dbReference type="ARBA" id="ARBA00004099"/>
    </source>
</evidence>
<feature type="region of interest" description="Disordered" evidence="6">
    <location>
        <begin position="1"/>
        <end position="26"/>
    </location>
</feature>
<evidence type="ECO:0000313" key="8">
    <source>
        <dbReference type="Proteomes" id="UP000250266"/>
    </source>
</evidence>
<dbReference type="PANTHER" id="PTHR12838:SF0">
    <property type="entry name" value="U3 SMALL NUCLEOLAR RNA-ASSOCIATED PROTEIN 11-RELATED"/>
    <property type="match status" value="1"/>
</dbReference>
<keyword evidence="8" id="KW-1185">Reference proteome</keyword>
<sequence length="267" mass="31680">MSSMRNAVQRRNHKERSQPEERAKWGILEKHKDYSLRAKDFNEKKKRLRQLRQKALDRNEDEFSFSMLSTESNRGLKIGRPGNKPLSMDVVKLLKTQDVGYVRTMLQVERKKRRRLEEEVVLQDNERKVKKGRHMVFVGDKDEQKGFRADEWVGTWDADSLDKVRSWPRKDESVMEEMHDLDEVTLSNKARREQETELLAQREERVLKKRRARAQQGRVAYLAGVKARERELMIAELELEKQRARMHGTAGGVNKNGVRFKVRERKR</sequence>
<comment type="similarity">
    <text evidence="3">Belongs to the UTP11 family.</text>
</comment>
<comment type="subcellular location">
    <subcellularLocation>
        <location evidence="2">Nucleus</location>
        <location evidence="2">Nucleolus</location>
    </subcellularLocation>
</comment>
<name>A0A8E2JEE8_9PEZI</name>